<dbReference type="PANTHER" id="PTHR30341:SF0">
    <property type="entry name" value="NA(+)_H(+) ANTIPORTER NHAA"/>
    <property type="match status" value="1"/>
</dbReference>
<comment type="subcellular location">
    <subcellularLocation>
        <location evidence="1">Cell inner membrane</location>
        <topology evidence="1">Multi-pass membrane protein</topology>
    </subcellularLocation>
    <subcellularLocation>
        <location evidence="6">Cell membrane</location>
        <topology evidence="6">Multi-pass membrane protein</topology>
    </subcellularLocation>
</comment>
<gene>
    <name evidence="6 7" type="primary">nhaA</name>
    <name evidence="7" type="ORF">OEZ71_03530</name>
</gene>
<keyword evidence="5 6" id="KW-0472">Membrane</keyword>
<keyword evidence="3 6" id="KW-0812">Transmembrane</keyword>
<dbReference type="HAMAP" id="MF_01844">
    <property type="entry name" value="NhaA"/>
    <property type="match status" value="1"/>
</dbReference>
<keyword evidence="2 6" id="KW-1003">Cell membrane</keyword>
<feature type="transmembrane region" description="Helical" evidence="6">
    <location>
        <begin position="183"/>
        <end position="199"/>
    </location>
</feature>
<feature type="transmembrane region" description="Helical" evidence="6">
    <location>
        <begin position="61"/>
        <end position="79"/>
    </location>
</feature>
<keyword evidence="6" id="KW-0406">Ion transport</keyword>
<proteinExistence type="inferred from homology"/>
<dbReference type="NCBIfam" id="TIGR00773">
    <property type="entry name" value="NhaA"/>
    <property type="match status" value="1"/>
</dbReference>
<keyword evidence="6" id="KW-0813">Transport</keyword>
<evidence type="ECO:0000256" key="3">
    <source>
        <dbReference type="ARBA" id="ARBA00022692"/>
    </source>
</evidence>
<comment type="caution">
    <text evidence="7">The sequence shown here is derived from an EMBL/GenBank/DDBJ whole genome shotgun (WGS) entry which is preliminary data.</text>
</comment>
<feature type="transmembrane region" description="Helical" evidence="6">
    <location>
        <begin position="211"/>
        <end position="239"/>
    </location>
</feature>
<dbReference type="Gene3D" id="1.20.1530.10">
    <property type="entry name" value="Na+/H+ antiporter like domain"/>
    <property type="match status" value="1"/>
</dbReference>
<keyword evidence="4 6" id="KW-1133">Transmembrane helix</keyword>
<keyword evidence="6" id="KW-0050">Antiport</keyword>
<feature type="transmembrane region" description="Helical" evidence="6">
    <location>
        <begin position="259"/>
        <end position="278"/>
    </location>
</feature>
<feature type="transmembrane region" description="Helical" evidence="6">
    <location>
        <begin position="326"/>
        <end position="348"/>
    </location>
</feature>
<comment type="similarity">
    <text evidence="6">Belongs to the NhaA Na(+)/H(+) (TC 2.A.33) antiporter family.</text>
</comment>
<feature type="transmembrane region" description="Helical" evidence="6">
    <location>
        <begin position="126"/>
        <end position="146"/>
    </location>
</feature>
<keyword evidence="8" id="KW-1185">Reference proteome</keyword>
<reference evidence="7 8" key="1">
    <citation type="submission" date="2022-10" db="EMBL/GenBank/DDBJ databases">
        <title>Defluviimonas sp. nov., isolated from ocean surface sediments.</title>
        <authorList>
            <person name="He W."/>
            <person name="Wang L."/>
            <person name="Zhang D.-F."/>
        </authorList>
    </citation>
    <scope>NUCLEOTIDE SEQUENCE [LARGE SCALE GENOMIC DNA]</scope>
    <source>
        <strain evidence="7 8">WL0050</strain>
    </source>
</reference>
<name>A0ABT2ZJW9_9RHOB</name>
<dbReference type="Pfam" id="PF06965">
    <property type="entry name" value="Na_H_antiport_1"/>
    <property type="match status" value="1"/>
</dbReference>
<keyword evidence="6" id="KW-0739">Sodium transport</keyword>
<dbReference type="EMBL" id="JAOWKZ010000001">
    <property type="protein sequence ID" value="MCV2871360.1"/>
    <property type="molecule type" value="Genomic_DNA"/>
</dbReference>
<feature type="transmembrane region" description="Helical" evidence="6">
    <location>
        <begin position="360"/>
        <end position="380"/>
    </location>
</feature>
<sequence>MSLARALDRFFRHDAAGGVLLMASALLALIVANSALSGGYHDLLLKKFSILLDGEGLSKPLILWINDGLMAIFFFLIGLELKHEMVEGKLKNPRDVMLPGMAAVGGMALPALVFLAFNFSDPVARGGWAIPAATDIAFAVGVLALLGKRVPAALKIFLLTLAILDDLGAILIIALFYTKELHVDYLYVALLPLAGLFLLNRAGAHRIAPFILLGTVLWVLVLKSGVHATLAGVVTAFFIPLKDKYGKSPLHSLEHALSPYVLFLIVPVFAFANAGVVLQGLTLGDLFAPLPMGIAAGLVIGKQLGVFGATWLVVRAGWAKLPHAVTWAHIYGLACLAGIGFTMSLFIGGLSFDDQAQMNAVRLGVLAGSAVSAILGYAVLRLSPAHREDAESAAPAAAE</sequence>
<protein>
    <recommendedName>
        <fullName evidence="6">Na(+)/H(+) antiporter NhaA</fullName>
    </recommendedName>
    <alternativeName>
        <fullName evidence="6">Sodium/proton antiporter NhaA</fullName>
    </alternativeName>
</protein>
<feature type="transmembrane region" description="Helical" evidence="6">
    <location>
        <begin position="158"/>
        <end position="177"/>
    </location>
</feature>
<evidence type="ECO:0000313" key="8">
    <source>
        <dbReference type="Proteomes" id="UP001652564"/>
    </source>
</evidence>
<evidence type="ECO:0000313" key="7">
    <source>
        <dbReference type="EMBL" id="MCV2871360.1"/>
    </source>
</evidence>
<evidence type="ECO:0000256" key="2">
    <source>
        <dbReference type="ARBA" id="ARBA00022475"/>
    </source>
</evidence>
<comment type="function">
    <text evidence="6">Na(+)/H(+) antiporter that extrudes sodium in exchange for external protons.</text>
</comment>
<keyword evidence="6" id="KW-0915">Sodium</keyword>
<accession>A0ABT2ZJW9</accession>
<dbReference type="PANTHER" id="PTHR30341">
    <property type="entry name" value="SODIUM ION/PROTON ANTIPORTER NHAA-RELATED"/>
    <property type="match status" value="1"/>
</dbReference>
<evidence type="ECO:0000256" key="4">
    <source>
        <dbReference type="ARBA" id="ARBA00022989"/>
    </source>
</evidence>
<evidence type="ECO:0000256" key="1">
    <source>
        <dbReference type="ARBA" id="ARBA00004429"/>
    </source>
</evidence>
<dbReference type="InterPro" id="IPR023171">
    <property type="entry name" value="Na/H_antiporter_dom_sf"/>
</dbReference>
<comment type="catalytic activity">
    <reaction evidence="6">
        <text>Na(+)(in) + 2 H(+)(out) = Na(+)(out) + 2 H(+)(in)</text>
        <dbReference type="Rhea" id="RHEA:29251"/>
        <dbReference type="ChEBI" id="CHEBI:15378"/>
        <dbReference type="ChEBI" id="CHEBI:29101"/>
    </reaction>
</comment>
<dbReference type="NCBIfam" id="NF007111">
    <property type="entry name" value="PRK09560.1"/>
    <property type="match status" value="1"/>
</dbReference>
<feature type="transmembrane region" description="Helical" evidence="6">
    <location>
        <begin position="290"/>
        <end position="314"/>
    </location>
</feature>
<evidence type="ECO:0000256" key="5">
    <source>
        <dbReference type="ARBA" id="ARBA00023136"/>
    </source>
</evidence>
<evidence type="ECO:0000256" key="6">
    <source>
        <dbReference type="HAMAP-Rule" id="MF_01844"/>
    </source>
</evidence>
<dbReference type="NCBIfam" id="NF007112">
    <property type="entry name" value="PRK09561.1"/>
    <property type="match status" value="1"/>
</dbReference>
<dbReference type="RefSeq" id="WP_263738534.1">
    <property type="nucleotide sequence ID" value="NZ_JAOWKZ010000001.1"/>
</dbReference>
<organism evidence="7 8">
    <name type="scientific">Albidovulum litorale</name>
    <dbReference type="NCBI Taxonomy" id="2984134"/>
    <lineage>
        <taxon>Bacteria</taxon>
        <taxon>Pseudomonadati</taxon>
        <taxon>Pseudomonadota</taxon>
        <taxon>Alphaproteobacteria</taxon>
        <taxon>Rhodobacterales</taxon>
        <taxon>Paracoccaceae</taxon>
        <taxon>Albidovulum</taxon>
    </lineage>
</organism>
<feature type="transmembrane region" description="Helical" evidence="6">
    <location>
        <begin position="100"/>
        <end position="120"/>
    </location>
</feature>
<dbReference type="InterPro" id="IPR004670">
    <property type="entry name" value="NhaA"/>
</dbReference>
<dbReference type="Proteomes" id="UP001652564">
    <property type="component" value="Unassembled WGS sequence"/>
</dbReference>